<dbReference type="SUPFAM" id="SSF53448">
    <property type="entry name" value="Nucleotide-diphospho-sugar transferases"/>
    <property type="match status" value="1"/>
</dbReference>
<evidence type="ECO:0000256" key="3">
    <source>
        <dbReference type="ARBA" id="ARBA00022676"/>
    </source>
</evidence>
<evidence type="ECO:0000256" key="1">
    <source>
        <dbReference type="ARBA" id="ARBA00004776"/>
    </source>
</evidence>
<keyword evidence="4 5" id="KW-0808">Transferase</keyword>
<name>A0A2Y8ZYG3_9MICO</name>
<evidence type="ECO:0000313" key="6">
    <source>
        <dbReference type="Proteomes" id="UP000250028"/>
    </source>
</evidence>
<dbReference type="GO" id="GO:0016757">
    <property type="term" value="F:glycosyltransferase activity"/>
    <property type="evidence" value="ECO:0007669"/>
    <property type="project" value="UniProtKB-KW"/>
</dbReference>
<dbReference type="EMBL" id="UESZ01000001">
    <property type="protein sequence ID" value="SSA34947.1"/>
    <property type="molecule type" value="Genomic_DNA"/>
</dbReference>
<evidence type="ECO:0000256" key="2">
    <source>
        <dbReference type="ARBA" id="ARBA00006739"/>
    </source>
</evidence>
<dbReference type="RefSeq" id="WP_109685884.1">
    <property type="nucleotide sequence ID" value="NZ_QGDN01000001.1"/>
</dbReference>
<dbReference type="OrthoDB" id="9771846at2"/>
<gene>
    <name evidence="5" type="ORF">SAMN04489750_2279</name>
</gene>
<comment type="similarity">
    <text evidence="2">Belongs to the glycosyltransferase 2 family.</text>
</comment>
<dbReference type="PANTHER" id="PTHR43179:SF12">
    <property type="entry name" value="GALACTOFURANOSYLTRANSFERASE GLFT2"/>
    <property type="match status" value="1"/>
</dbReference>
<dbReference type="Gene3D" id="3.90.550.10">
    <property type="entry name" value="Spore Coat Polysaccharide Biosynthesis Protein SpsA, Chain A"/>
    <property type="match status" value="1"/>
</dbReference>
<dbReference type="AlphaFoldDB" id="A0A2Y8ZYG3"/>
<keyword evidence="3" id="KW-0328">Glycosyltransferase</keyword>
<dbReference type="PANTHER" id="PTHR43179">
    <property type="entry name" value="RHAMNOSYLTRANSFERASE WBBL"/>
    <property type="match status" value="1"/>
</dbReference>
<dbReference type="Proteomes" id="UP000250028">
    <property type="component" value="Unassembled WGS sequence"/>
</dbReference>
<sequence length="323" mass="35078">MTDRRNHLVIVLSYGDPQRALRCAASCLAGDGADLLVVVNPVTAGAPPAPALTQFAAACPHADLLLLPRNLGFTGGMNAGLRWGRAHGYCVLTVLNDDTTVGPDAIARLDQDAREHPSAAIAPRIDFADRPGQPWSLGVTVDPDDLLPRHLSAEEFAALPRRRDALVAVPLFTGCCICATTEVWDSVGDFDDDYFLYFEDSDWSQRAARLGVPLLLDDRAILTHEVSASSADGSYLTGYYYARNLLRYATTWQRGAALRMYTQRSLRPAVRTWREAGPAESARRTFVSLTGAAAFVARRRGPAGPALTRLLTALGRTDRPDDD</sequence>
<proteinExistence type="inferred from homology"/>
<keyword evidence="6" id="KW-1185">Reference proteome</keyword>
<reference evidence="6" key="1">
    <citation type="submission" date="2016-10" db="EMBL/GenBank/DDBJ databases">
        <authorList>
            <person name="Varghese N."/>
            <person name="Submissions S."/>
        </authorList>
    </citation>
    <scope>NUCLEOTIDE SEQUENCE [LARGE SCALE GENOMIC DNA]</scope>
    <source>
        <strain evidence="6">DSM 22951</strain>
    </source>
</reference>
<dbReference type="InterPro" id="IPR029044">
    <property type="entry name" value="Nucleotide-diphossugar_trans"/>
</dbReference>
<dbReference type="Pfam" id="PF13641">
    <property type="entry name" value="Glyco_tranf_2_3"/>
    <property type="match status" value="1"/>
</dbReference>
<evidence type="ECO:0000256" key="4">
    <source>
        <dbReference type="ARBA" id="ARBA00022679"/>
    </source>
</evidence>
<accession>A0A2Y8ZYG3</accession>
<organism evidence="5 6">
    <name type="scientific">Branchiibius hedensis</name>
    <dbReference type="NCBI Taxonomy" id="672460"/>
    <lineage>
        <taxon>Bacteria</taxon>
        <taxon>Bacillati</taxon>
        <taxon>Actinomycetota</taxon>
        <taxon>Actinomycetes</taxon>
        <taxon>Micrococcales</taxon>
        <taxon>Dermacoccaceae</taxon>
        <taxon>Branchiibius</taxon>
    </lineage>
</organism>
<evidence type="ECO:0000313" key="5">
    <source>
        <dbReference type="EMBL" id="SSA34947.1"/>
    </source>
</evidence>
<comment type="pathway">
    <text evidence="1">Cell wall biogenesis; cell wall polysaccharide biosynthesis.</text>
</comment>
<protein>
    <submittedName>
        <fullName evidence="5">Glycosyltransferase, GT2 family</fullName>
    </submittedName>
</protein>